<comment type="caution">
    <text evidence="3">The sequence shown here is derived from an EMBL/GenBank/DDBJ whole genome shotgun (WGS) entry which is preliminary data.</text>
</comment>
<keyword evidence="2" id="KW-0456">Lyase</keyword>
<dbReference type="EMBL" id="BONC01000098">
    <property type="protein sequence ID" value="GIF61292.1"/>
    <property type="molecule type" value="Genomic_DNA"/>
</dbReference>
<reference evidence="3 4" key="1">
    <citation type="submission" date="2021-01" db="EMBL/GenBank/DDBJ databases">
        <title>Whole genome shotgun sequence of Asanoa iriomotensis NBRC 100142.</title>
        <authorList>
            <person name="Komaki H."/>
            <person name="Tamura T."/>
        </authorList>
    </citation>
    <scope>NUCLEOTIDE SEQUENCE [LARGE SCALE GENOMIC DNA]</scope>
    <source>
        <strain evidence="3 4">NBRC 100142</strain>
    </source>
</reference>
<evidence type="ECO:0000313" key="4">
    <source>
        <dbReference type="Proteomes" id="UP000624325"/>
    </source>
</evidence>
<keyword evidence="4" id="KW-1185">Reference proteome</keyword>
<dbReference type="Proteomes" id="UP000624325">
    <property type="component" value="Unassembled WGS sequence"/>
</dbReference>
<name>A0ABQ4CEW3_9ACTN</name>
<dbReference type="InterPro" id="IPR013785">
    <property type="entry name" value="Aldolase_TIM"/>
</dbReference>
<organism evidence="3 4">
    <name type="scientific">Asanoa iriomotensis</name>
    <dbReference type="NCBI Taxonomy" id="234613"/>
    <lineage>
        <taxon>Bacteria</taxon>
        <taxon>Bacillati</taxon>
        <taxon>Actinomycetota</taxon>
        <taxon>Actinomycetes</taxon>
        <taxon>Micromonosporales</taxon>
        <taxon>Micromonosporaceae</taxon>
        <taxon>Asanoa</taxon>
    </lineage>
</organism>
<dbReference type="PANTHER" id="PTHR39340">
    <property type="entry name" value="SULFOFRUCTOSEPHOSPHATE ALDOLASE"/>
    <property type="match status" value="1"/>
</dbReference>
<evidence type="ECO:0000256" key="1">
    <source>
        <dbReference type="ARBA" id="ARBA00008679"/>
    </source>
</evidence>
<dbReference type="SMART" id="SM01133">
    <property type="entry name" value="DeoC"/>
    <property type="match status" value="1"/>
</dbReference>
<evidence type="ECO:0000313" key="3">
    <source>
        <dbReference type="EMBL" id="GIF61292.1"/>
    </source>
</evidence>
<evidence type="ECO:0000256" key="2">
    <source>
        <dbReference type="ARBA" id="ARBA00023239"/>
    </source>
</evidence>
<comment type="similarity">
    <text evidence="1">Belongs to the aldolase LacD family.</text>
</comment>
<proteinExistence type="inferred from homology"/>
<dbReference type="PANTHER" id="PTHR39340:SF1">
    <property type="entry name" value="SULFOFRUCTOSEPHOSPHATE ALDOLASE"/>
    <property type="match status" value="1"/>
</dbReference>
<accession>A0ABQ4CEW3</accession>
<protein>
    <submittedName>
        <fullName evidence="3">Sulfofructosephosphate aldolase</fullName>
    </submittedName>
</protein>
<dbReference type="Pfam" id="PF01791">
    <property type="entry name" value="DeoC"/>
    <property type="match status" value="1"/>
</dbReference>
<dbReference type="InterPro" id="IPR050552">
    <property type="entry name" value="LacD_aldolase"/>
</dbReference>
<gene>
    <name evidence="3" type="ORF">Air01nite_73870</name>
</gene>
<dbReference type="InterPro" id="IPR002915">
    <property type="entry name" value="DeoC/FbaB/LacD_aldolase"/>
</dbReference>
<dbReference type="SUPFAM" id="SSF51569">
    <property type="entry name" value="Aldolase"/>
    <property type="match status" value="1"/>
</dbReference>
<sequence length="303" mass="31969">MTDRNKGLATIADADGVFSIVAMDQRNTLRRMFAAVGQPDVGDADLRQAKIDVAAALTPLASGILLDPTWGVPATTEAGARAASCGLLVAAEPADRGNYNGEPRTHRDPKQDAEWVKAQGGDAVKFLVQLRPGRPVGDGPDISAEVLEIVRQVAEDCRAAGIPSVVENLIYALPGEELSAQQREDLIVEAAVQIADTGVDLVKIEYPGSAKGCKRVAETVKAPWAVLSAGVGFEEFQNVLRISCDEGGASGFIAGRSIWKEAIGLSGAARQEFLDTVARPRLQTCLDTVVGRARPWTEAVSAA</sequence>
<dbReference type="RefSeq" id="WP_203708111.1">
    <property type="nucleotide sequence ID" value="NZ_BAAALU010000007.1"/>
</dbReference>
<dbReference type="Gene3D" id="3.20.20.70">
    <property type="entry name" value="Aldolase class I"/>
    <property type="match status" value="1"/>
</dbReference>